<dbReference type="GO" id="GO:0008289">
    <property type="term" value="F:lipid binding"/>
    <property type="evidence" value="ECO:0007669"/>
    <property type="project" value="UniProtKB-KW"/>
</dbReference>
<feature type="compositionally biased region" description="Basic and acidic residues" evidence="11">
    <location>
        <begin position="814"/>
        <end position="826"/>
    </location>
</feature>
<keyword evidence="5 13" id="KW-0732">Signal</keyword>
<proteinExistence type="inferred from homology"/>
<keyword evidence="7" id="KW-0446">Lipid-binding</keyword>
<dbReference type="VEuPathDB" id="PlasmoDB:PVLDE_0702570"/>
<dbReference type="VEuPathDB" id="PlasmoDB:PVBDA_0701500"/>
<feature type="compositionally biased region" description="Basic residues" evidence="11">
    <location>
        <begin position="802"/>
        <end position="813"/>
    </location>
</feature>
<evidence type="ECO:0000256" key="10">
    <source>
        <dbReference type="ARBA" id="ARBA00023279"/>
    </source>
</evidence>
<evidence type="ECO:0000313" key="14">
    <source>
        <dbReference type="EMBL" id="CAD2101653.1"/>
    </source>
</evidence>
<feature type="chain" id="PRO_5028364057" evidence="13">
    <location>
        <begin position="25"/>
        <end position="908"/>
    </location>
</feature>
<evidence type="ECO:0000313" key="15">
    <source>
        <dbReference type="Proteomes" id="UP000515697"/>
    </source>
</evidence>
<accession>A0A6V7SRY7</accession>
<keyword evidence="3" id="KW-1003">Cell membrane</keyword>
<dbReference type="PANTHER" id="PTHR31764:SF0">
    <property type="entry name" value="GENERATIVE CELL SPECIFIC-1_HAP2 DOMAIN-CONTAINING PROTEIN"/>
    <property type="match status" value="1"/>
</dbReference>
<sequence>MHTCVYWLFVVVFFLFQKVSILRATENLILPNEDNSYTLYFKNKQRYVIRRSEESAYKNFLLYVEEIYKSIVIYPIKYVYDVPLGYFENLISYKKEDIKNKSLKEFCENQKQLYENKDGNQVCFCCYCTHPSLFPLYSQLKYKRKKLLCNKKDSNKDVILTLSCLKKQEEEYHGFYIQPSSNFFMLNVTMQQFDLNNELFINRNIKPPLDRKTYLLDSSTFKIDDEVFNIKINFDVEKTYQGSSIEGNYIFMDAGMFKEKINLEDTFIDDEILKKSVIVEPNNLNDKGDVCNKINRYPMIWEKEKGFCSFPQNYCLKKQLANFINMEKKKKKEKKNFYNYFFFLIKKSELVNNSNEKNRKEISMQYERKMDVDKKWNDNCHNNNKEFIECVKNNFYIGLEKKAHNFMDIRSYNNEKLNIYYDDSTKGESISFNHSLSNCYDFNNILERDCTIYMSIWNKEDIDKEINVFLNCEEQIVSDINSIKKKVYLCKKCETTITIKFEPIINLSTTKCNIEITKEVNKIVEKERNGNIRENAKDNSEKNKTDQYEYHLFDANETENENQTNGMKITMNSPIVFDIDNKIGQHYLKNVDIIEGPIYIPLTYKQMFNIYATAKNIIILILLFIFFTVIIIPSFPFFKYIISIKLFHNLRMNRIILFWKVQDIYDEIKWGLYIWINIGEKGLENLKIFCLFIFRKFPNFLKFRKVEDLVNHIWETRHEDIVKRDSEQKIKYEKRKIDKQNLEKQRCKKLIEYEKLFLKELHKGHEKKTDERKKKKKKLKNRKEIKIQETDKQCHQKGERNKNRKQNRSKKSEKKHEQNEFEKREKMSLSSIKDYVDLEGNYVCTDSSNKFDNIDESDKICKDNKKNNAYVNKKRRKRKSKQKSKATNPYNTNEYYINDNEVNLSCDK</sequence>
<dbReference type="AlphaFoldDB" id="A0A6V7SRY7"/>
<name>A0A6V7SRY7_PLAVN</name>
<feature type="region of interest" description="Disordered" evidence="11">
    <location>
        <begin position="767"/>
        <end position="826"/>
    </location>
</feature>
<protein>
    <submittedName>
        <fullName evidence="14">Uncharacterized protein</fullName>
    </submittedName>
</protein>
<keyword evidence="9" id="KW-1015">Disulfide bond</keyword>
<dbReference type="VEuPathDB" id="PlasmoDB:PVSEL_0701610"/>
<dbReference type="VEuPathDB" id="PlasmoDB:PVBDA_0701510"/>
<comment type="subcellular location">
    <subcellularLocation>
        <location evidence="1">Cell membrane</location>
        <topology evidence="1">Single-pass type I membrane protein</topology>
    </subcellularLocation>
</comment>
<dbReference type="GO" id="GO:0005886">
    <property type="term" value="C:plasma membrane"/>
    <property type="evidence" value="ECO:0007669"/>
    <property type="project" value="UniProtKB-SubCell"/>
</dbReference>
<evidence type="ECO:0000256" key="1">
    <source>
        <dbReference type="ARBA" id="ARBA00004251"/>
    </source>
</evidence>
<evidence type="ECO:0000256" key="11">
    <source>
        <dbReference type="SAM" id="MobiDB-lite"/>
    </source>
</evidence>
<keyword evidence="6 12" id="KW-1133">Transmembrane helix</keyword>
<evidence type="ECO:0000256" key="2">
    <source>
        <dbReference type="ARBA" id="ARBA00010929"/>
    </source>
</evidence>
<feature type="region of interest" description="Disordered" evidence="11">
    <location>
        <begin position="866"/>
        <end position="894"/>
    </location>
</feature>
<feature type="compositionally biased region" description="Basic and acidic residues" evidence="11">
    <location>
        <begin position="782"/>
        <end position="801"/>
    </location>
</feature>
<dbReference type="VEuPathDB" id="PlasmoDB:PVVCY_0701430"/>
<keyword evidence="4 12" id="KW-0812">Transmembrane</keyword>
<evidence type="ECO:0000256" key="12">
    <source>
        <dbReference type="SAM" id="Phobius"/>
    </source>
</evidence>
<feature type="signal peptide" evidence="13">
    <location>
        <begin position="1"/>
        <end position="24"/>
    </location>
</feature>
<dbReference type="GO" id="GO:0007338">
    <property type="term" value="P:single fertilization"/>
    <property type="evidence" value="ECO:0007669"/>
    <property type="project" value="UniProtKB-KW"/>
</dbReference>
<evidence type="ECO:0000256" key="8">
    <source>
        <dbReference type="ARBA" id="ARBA00023136"/>
    </source>
</evidence>
<evidence type="ECO:0000256" key="5">
    <source>
        <dbReference type="ARBA" id="ARBA00022729"/>
    </source>
</evidence>
<dbReference type="InterPro" id="IPR040326">
    <property type="entry name" value="HAP2/GCS1"/>
</dbReference>
<comment type="similarity">
    <text evidence="2">Belongs to the HAP2/GCS1 family.</text>
</comment>
<gene>
    <name evidence="14" type="ORF">PVSEL_0701610</name>
</gene>
<evidence type="ECO:0000256" key="3">
    <source>
        <dbReference type="ARBA" id="ARBA00022475"/>
    </source>
</evidence>
<dbReference type="EMBL" id="LR865428">
    <property type="protein sequence ID" value="CAD2101653.1"/>
    <property type="molecule type" value="Genomic_DNA"/>
</dbReference>
<organism evidence="14 15">
    <name type="scientific">Plasmodium vinckei</name>
    <dbReference type="NCBI Taxonomy" id="5860"/>
    <lineage>
        <taxon>Eukaryota</taxon>
        <taxon>Sar</taxon>
        <taxon>Alveolata</taxon>
        <taxon>Apicomplexa</taxon>
        <taxon>Aconoidasida</taxon>
        <taxon>Haemosporida</taxon>
        <taxon>Plasmodiidae</taxon>
        <taxon>Plasmodium</taxon>
        <taxon>Plasmodium (Vinckeia)</taxon>
    </lineage>
</organism>
<evidence type="ECO:0000256" key="9">
    <source>
        <dbReference type="ARBA" id="ARBA00023157"/>
    </source>
</evidence>
<evidence type="ECO:0000256" key="13">
    <source>
        <dbReference type="SAM" id="SignalP"/>
    </source>
</evidence>
<evidence type="ECO:0000256" key="7">
    <source>
        <dbReference type="ARBA" id="ARBA00023121"/>
    </source>
</evidence>
<reference evidence="14 15" key="1">
    <citation type="submission" date="2020-08" db="EMBL/GenBank/DDBJ databases">
        <authorList>
            <person name="Ramaprasad A."/>
        </authorList>
    </citation>
    <scope>NUCLEOTIDE SEQUENCE [LARGE SCALE GENOMIC DNA]</scope>
</reference>
<keyword evidence="8 12" id="KW-0472">Membrane</keyword>
<feature type="compositionally biased region" description="Basic residues" evidence="11">
    <location>
        <begin position="872"/>
        <end position="884"/>
    </location>
</feature>
<evidence type="ECO:0000256" key="4">
    <source>
        <dbReference type="ARBA" id="ARBA00022692"/>
    </source>
</evidence>
<dbReference type="PANTHER" id="PTHR31764">
    <property type="entry name" value="PROTEIN HAPLESS 2"/>
    <property type="match status" value="1"/>
</dbReference>
<evidence type="ECO:0000256" key="6">
    <source>
        <dbReference type="ARBA" id="ARBA00022989"/>
    </source>
</evidence>
<dbReference type="Proteomes" id="UP000515697">
    <property type="component" value="Chromosome PVSEL_07"/>
</dbReference>
<feature type="transmembrane region" description="Helical" evidence="12">
    <location>
        <begin position="617"/>
        <end position="642"/>
    </location>
</feature>
<dbReference type="VEuPathDB" id="PlasmoDB:PVPCR_0701540"/>
<keyword evidence="10" id="KW-0278">Fertilization</keyword>